<proteinExistence type="predicted"/>
<gene>
    <name evidence="3" type="ORF">CVIRNUC_002458</name>
</gene>
<evidence type="ECO:0000313" key="3">
    <source>
        <dbReference type="EMBL" id="CAK0756472.1"/>
    </source>
</evidence>
<keyword evidence="2" id="KW-0812">Transmembrane</keyword>
<keyword evidence="4" id="KW-1185">Reference proteome</keyword>
<evidence type="ECO:0008006" key="5">
    <source>
        <dbReference type="Google" id="ProtNLM"/>
    </source>
</evidence>
<reference evidence="3 4" key="1">
    <citation type="submission" date="2023-10" db="EMBL/GenBank/DDBJ databases">
        <authorList>
            <person name="Maclean D."/>
            <person name="Macfadyen A."/>
        </authorList>
    </citation>
    <scope>NUCLEOTIDE SEQUENCE [LARGE SCALE GENOMIC DNA]</scope>
</reference>
<dbReference type="PANTHER" id="PTHR34284:SF1">
    <property type="entry name" value="FG-GAP REPEAT-CONTAINING PROTEIN"/>
    <property type="match status" value="1"/>
</dbReference>
<evidence type="ECO:0000256" key="1">
    <source>
        <dbReference type="SAM" id="MobiDB-lite"/>
    </source>
</evidence>
<feature type="region of interest" description="Disordered" evidence="1">
    <location>
        <begin position="347"/>
        <end position="382"/>
    </location>
</feature>
<evidence type="ECO:0000256" key="2">
    <source>
        <dbReference type="SAM" id="Phobius"/>
    </source>
</evidence>
<comment type="caution">
    <text evidence="3">The sequence shown here is derived from an EMBL/GenBank/DDBJ whole genome shotgun (WGS) entry which is preliminary data.</text>
</comment>
<feature type="transmembrane region" description="Helical" evidence="2">
    <location>
        <begin position="676"/>
        <end position="695"/>
    </location>
</feature>
<feature type="compositionally biased region" description="Basic residues" evidence="1">
    <location>
        <begin position="347"/>
        <end position="357"/>
    </location>
</feature>
<dbReference type="EMBL" id="CAUYUE010000003">
    <property type="protein sequence ID" value="CAK0756472.1"/>
    <property type="molecule type" value="Genomic_DNA"/>
</dbReference>
<dbReference type="PANTHER" id="PTHR34284">
    <property type="entry name" value="FG-GAP REPEAT-CONTAINING PROTEIN"/>
    <property type="match status" value="1"/>
</dbReference>
<keyword evidence="2" id="KW-0472">Membrane</keyword>
<evidence type="ECO:0000313" key="4">
    <source>
        <dbReference type="Proteomes" id="UP001314263"/>
    </source>
</evidence>
<sequence length="716" mass="77922">MYKRDFAILIVSAFAIYFTIQHEGEFTFRKAWYHEIDQDTASLEHRDVLPPPIAADLNGDGRVEVITATHNARLHVIGPRRPGHAGEGFARAALLADVSLLPEGPNEDPTGHRAVALASGYLDARHDELVLAPRKQVVVVVTSHWNVLCFDHNLRLMWTAKVKEDVLRHRHASAREVAVHISNHSMQVGDRGVVVVGASADLGDLGHLGSAGEGADEDPFEMELASELSQEHFHRAGAEGDPLQNGGGVEGTDDVDLSRHFSYYAFEGQSGIPRWKHEGMDFHRDAEALKSEVVPQHNFKLTASHLEARHYGEVACRDFRESVLAVMPHRWARMADTRLQLAHFHHHRPHKGARKHRVGEATPEPTLRPGRRGREGAQPGLKHANPVAKAMGKVAALAMRGGAPGRGLASKHAYQAPNVLVAHLEEGIEAVHLYSGRTLCKLHLPPSGLHADLNGDGVLDHVQAAGGKGSSEMHSSTGHKHIPGCWAIARSGIPPREPLFNGTICRHPGRWGQLAYSRGFSFGTDGGSEELEIAPPAFLPVPGSLGLYQQGHGLTVFLNSRGEATAYDPHGEQMWQHALGLAWPTSRSRSPFLQTAPTLEAMALRQGSIPNALLVAGASSAAILSEHGRELDAISFPAKPVLPLQVADFSGDQLQDIMLMTYDGLYGWAQVRHPGGVPFAVLMACLIVAMLAIYITQHAPTRKKRPIKGRSTDRID</sequence>
<protein>
    <recommendedName>
        <fullName evidence="5">FG-GAP repeat protein</fullName>
    </recommendedName>
</protein>
<name>A0AAV1HXC2_9CHLO</name>
<dbReference type="Proteomes" id="UP001314263">
    <property type="component" value="Unassembled WGS sequence"/>
</dbReference>
<accession>A0AAV1HXC2</accession>
<organism evidence="3 4">
    <name type="scientific">Coccomyxa viridis</name>
    <dbReference type="NCBI Taxonomy" id="1274662"/>
    <lineage>
        <taxon>Eukaryota</taxon>
        <taxon>Viridiplantae</taxon>
        <taxon>Chlorophyta</taxon>
        <taxon>core chlorophytes</taxon>
        <taxon>Trebouxiophyceae</taxon>
        <taxon>Trebouxiophyceae incertae sedis</taxon>
        <taxon>Coccomyxaceae</taxon>
        <taxon>Coccomyxa</taxon>
    </lineage>
</organism>
<dbReference type="AlphaFoldDB" id="A0AAV1HXC2"/>
<keyword evidence="2" id="KW-1133">Transmembrane helix</keyword>